<dbReference type="PANTHER" id="PTHR21708">
    <property type="entry name" value="PROBABLE 2-DEHYDROPANTOATE 2-REDUCTASE"/>
    <property type="match status" value="1"/>
</dbReference>
<accession>A0A2S9QE54</accession>
<evidence type="ECO:0000256" key="4">
    <source>
        <dbReference type="ARBA" id="ARBA00013014"/>
    </source>
</evidence>
<keyword evidence="7" id="KW-0521">NADP</keyword>
<dbReference type="InterPro" id="IPR013328">
    <property type="entry name" value="6PGD_dom2"/>
</dbReference>
<feature type="domain" description="Ketopantoate reductase C-terminal" evidence="12">
    <location>
        <begin position="196"/>
        <end position="317"/>
    </location>
</feature>
<evidence type="ECO:0000313" key="13">
    <source>
        <dbReference type="EMBL" id="PRH87621.1"/>
    </source>
</evidence>
<keyword evidence="6" id="KW-0566">Pantothenate biosynthesis</keyword>
<evidence type="ECO:0000259" key="12">
    <source>
        <dbReference type="Pfam" id="PF08546"/>
    </source>
</evidence>
<dbReference type="SUPFAM" id="SSF48179">
    <property type="entry name" value="6-phosphogluconate dehydrogenase C-terminal domain-like"/>
    <property type="match status" value="1"/>
</dbReference>
<dbReference type="EC" id="1.1.1.169" evidence="4"/>
<organism evidence="13 14">
    <name type="scientific">Labrys okinawensis</name>
    <dbReference type="NCBI Taxonomy" id="346911"/>
    <lineage>
        <taxon>Bacteria</taxon>
        <taxon>Pseudomonadati</taxon>
        <taxon>Pseudomonadota</taxon>
        <taxon>Alphaproteobacteria</taxon>
        <taxon>Hyphomicrobiales</taxon>
        <taxon>Xanthobacteraceae</taxon>
        <taxon>Labrys</taxon>
    </lineage>
</organism>
<dbReference type="InterPro" id="IPR013752">
    <property type="entry name" value="KPA_reductase"/>
</dbReference>
<evidence type="ECO:0000256" key="7">
    <source>
        <dbReference type="ARBA" id="ARBA00022857"/>
    </source>
</evidence>
<evidence type="ECO:0000256" key="10">
    <source>
        <dbReference type="ARBA" id="ARBA00048793"/>
    </source>
</evidence>
<comment type="caution">
    <text evidence="13">The sequence shown here is derived from an EMBL/GenBank/DDBJ whole genome shotgun (WGS) entry which is preliminary data.</text>
</comment>
<evidence type="ECO:0000256" key="5">
    <source>
        <dbReference type="ARBA" id="ARBA00019465"/>
    </source>
</evidence>
<dbReference type="InterPro" id="IPR008927">
    <property type="entry name" value="6-PGluconate_DH-like_C_sf"/>
</dbReference>
<dbReference type="RefSeq" id="WP_105862552.1">
    <property type="nucleotide sequence ID" value="NZ_PUEJ01000004.1"/>
</dbReference>
<dbReference type="SUPFAM" id="SSF51735">
    <property type="entry name" value="NAD(P)-binding Rossmann-fold domains"/>
    <property type="match status" value="1"/>
</dbReference>
<evidence type="ECO:0000256" key="6">
    <source>
        <dbReference type="ARBA" id="ARBA00022655"/>
    </source>
</evidence>
<dbReference type="GO" id="GO:0008677">
    <property type="term" value="F:2-dehydropantoate 2-reductase activity"/>
    <property type="evidence" value="ECO:0007669"/>
    <property type="project" value="UniProtKB-EC"/>
</dbReference>
<feature type="domain" description="Ketopantoate reductase N-terminal" evidence="11">
    <location>
        <begin position="3"/>
        <end position="161"/>
    </location>
</feature>
<comment type="catalytic activity">
    <reaction evidence="10">
        <text>(R)-pantoate + NADP(+) = 2-dehydropantoate + NADPH + H(+)</text>
        <dbReference type="Rhea" id="RHEA:16233"/>
        <dbReference type="ChEBI" id="CHEBI:11561"/>
        <dbReference type="ChEBI" id="CHEBI:15378"/>
        <dbReference type="ChEBI" id="CHEBI:15980"/>
        <dbReference type="ChEBI" id="CHEBI:57783"/>
        <dbReference type="ChEBI" id="CHEBI:58349"/>
        <dbReference type="EC" id="1.1.1.169"/>
    </reaction>
</comment>
<evidence type="ECO:0000256" key="9">
    <source>
        <dbReference type="ARBA" id="ARBA00032024"/>
    </source>
</evidence>
<evidence type="ECO:0000256" key="8">
    <source>
        <dbReference type="ARBA" id="ARBA00023002"/>
    </source>
</evidence>
<dbReference type="PANTHER" id="PTHR21708:SF45">
    <property type="entry name" value="2-DEHYDROPANTOATE 2-REDUCTASE"/>
    <property type="match status" value="1"/>
</dbReference>
<dbReference type="OrthoDB" id="9796561at2"/>
<dbReference type="Pfam" id="PF02558">
    <property type="entry name" value="ApbA"/>
    <property type="match status" value="1"/>
</dbReference>
<dbReference type="UniPathway" id="UPA00028">
    <property type="reaction ID" value="UER00004"/>
</dbReference>
<comment type="similarity">
    <text evidence="3">Belongs to the ketopantoate reductase family.</text>
</comment>
<evidence type="ECO:0000256" key="1">
    <source>
        <dbReference type="ARBA" id="ARBA00002919"/>
    </source>
</evidence>
<reference evidence="13 14" key="1">
    <citation type="submission" date="2018-02" db="EMBL/GenBank/DDBJ databases">
        <title>Whole genome sequencing of endophytic bacterium.</title>
        <authorList>
            <person name="Eedara R."/>
            <person name="Podile A.R."/>
        </authorList>
    </citation>
    <scope>NUCLEOTIDE SEQUENCE [LARGE SCALE GENOMIC DNA]</scope>
    <source>
        <strain evidence="13 14">RP1T</strain>
    </source>
</reference>
<dbReference type="EMBL" id="PUEJ01000004">
    <property type="protein sequence ID" value="PRH87621.1"/>
    <property type="molecule type" value="Genomic_DNA"/>
</dbReference>
<evidence type="ECO:0000313" key="14">
    <source>
        <dbReference type="Proteomes" id="UP000237682"/>
    </source>
</evidence>
<dbReference type="GO" id="GO:0005737">
    <property type="term" value="C:cytoplasm"/>
    <property type="evidence" value="ECO:0007669"/>
    <property type="project" value="TreeGrafter"/>
</dbReference>
<gene>
    <name evidence="13" type="ORF">C5L14_13585</name>
</gene>
<protein>
    <recommendedName>
        <fullName evidence="5">2-dehydropantoate 2-reductase</fullName>
        <ecNumber evidence="4">1.1.1.169</ecNumber>
    </recommendedName>
    <alternativeName>
        <fullName evidence="9">Ketopantoate reductase</fullName>
    </alternativeName>
</protein>
<dbReference type="NCBIfam" id="NF005089">
    <property type="entry name" value="PRK06522.1-4"/>
    <property type="match status" value="1"/>
</dbReference>
<dbReference type="Gene3D" id="1.10.1040.10">
    <property type="entry name" value="N-(1-d-carboxylethyl)-l-norvaline Dehydrogenase, domain 2"/>
    <property type="match status" value="1"/>
</dbReference>
<evidence type="ECO:0000256" key="3">
    <source>
        <dbReference type="ARBA" id="ARBA00007870"/>
    </source>
</evidence>
<dbReference type="InterPro" id="IPR013332">
    <property type="entry name" value="KPR_N"/>
</dbReference>
<dbReference type="FunFam" id="1.10.1040.10:FF:000017">
    <property type="entry name" value="2-dehydropantoate 2-reductase"/>
    <property type="match status" value="1"/>
</dbReference>
<dbReference type="Proteomes" id="UP000237682">
    <property type="component" value="Unassembled WGS sequence"/>
</dbReference>
<evidence type="ECO:0000259" key="11">
    <source>
        <dbReference type="Pfam" id="PF02558"/>
    </source>
</evidence>
<sequence length="342" mass="36826">MKICIYGAGAIGGYMAVMLQQAGAEVSVIARGEHLKAMQAHGLKLLIDGQERAASLTATQNPADLGPQDYVIVALKAHQAWESAEALKPLLGRDTAVVTAQNGVPWWYFYGLPTALADTRLASVDPGDRQWQAIGPERVIGCTVYPATEITEPGVVRHIYGNQFGLGEPNRTESLRVARLAEAMTAGGLKPRLYEDIRDDIWLKLWGNLCFNPISALTHATLDVIATEPGTRALARAMMVEAEQIGLKLGARFRVGVDRRIDGAAGVGAHRTSMLQDLDKGRALEIDALLTAVQEMGRIAEIQTPHIDAVLALVQQMARVKGLYPTFPQEAAPAPLRAVGQA</sequence>
<dbReference type="AlphaFoldDB" id="A0A2S9QE54"/>
<dbReference type="InterPro" id="IPR036291">
    <property type="entry name" value="NAD(P)-bd_dom_sf"/>
</dbReference>
<proteinExistence type="inferred from homology"/>
<name>A0A2S9QE54_9HYPH</name>
<dbReference type="InterPro" id="IPR051402">
    <property type="entry name" value="KPR-Related"/>
</dbReference>
<dbReference type="FunFam" id="3.40.50.720:FF:000307">
    <property type="entry name" value="2-dehydropantoate 2-reductase"/>
    <property type="match status" value="1"/>
</dbReference>
<evidence type="ECO:0000256" key="2">
    <source>
        <dbReference type="ARBA" id="ARBA00004994"/>
    </source>
</evidence>
<dbReference type="Pfam" id="PF08546">
    <property type="entry name" value="ApbA_C"/>
    <property type="match status" value="1"/>
</dbReference>
<comment type="function">
    <text evidence="1">Catalyzes the NADPH-dependent reduction of ketopantoate into pantoic acid.</text>
</comment>
<dbReference type="GO" id="GO:0015940">
    <property type="term" value="P:pantothenate biosynthetic process"/>
    <property type="evidence" value="ECO:0007669"/>
    <property type="project" value="UniProtKB-UniPathway"/>
</dbReference>
<keyword evidence="8" id="KW-0560">Oxidoreductase</keyword>
<dbReference type="Gene3D" id="3.40.50.720">
    <property type="entry name" value="NAD(P)-binding Rossmann-like Domain"/>
    <property type="match status" value="1"/>
</dbReference>
<keyword evidence="14" id="KW-1185">Reference proteome</keyword>
<comment type="pathway">
    <text evidence="2">Cofactor biosynthesis; (R)-pantothenate biosynthesis; (R)-pantoate from 3-methyl-2-oxobutanoate: step 2/2.</text>
</comment>